<evidence type="ECO:0000259" key="8">
    <source>
        <dbReference type="PROSITE" id="PS50862"/>
    </source>
</evidence>
<evidence type="ECO:0000256" key="2">
    <source>
        <dbReference type="ARBA" id="ARBA00022598"/>
    </source>
</evidence>
<feature type="binding site" evidence="7">
    <location>
        <position position="228"/>
    </location>
    <ligand>
        <name>L-aspartate</name>
        <dbReference type="ChEBI" id="CHEBI:29991"/>
    </ligand>
</feature>
<feature type="binding site" evidence="7">
    <location>
        <position position="496"/>
    </location>
    <ligand>
        <name>L-aspartate</name>
        <dbReference type="ChEBI" id="CHEBI:29991"/>
    </ligand>
</feature>
<dbReference type="InterPro" id="IPR029351">
    <property type="entry name" value="GAD_dom"/>
</dbReference>
<dbReference type="GO" id="GO:0003676">
    <property type="term" value="F:nucleic acid binding"/>
    <property type="evidence" value="ECO:0007669"/>
    <property type="project" value="InterPro"/>
</dbReference>
<keyword evidence="5 7" id="KW-0648">Protein biosynthesis</keyword>
<feature type="domain" description="Aminoacyl-transfer RNA synthetases class-II family profile" evidence="8">
    <location>
        <begin position="149"/>
        <end position="562"/>
    </location>
</feature>
<evidence type="ECO:0000256" key="4">
    <source>
        <dbReference type="ARBA" id="ARBA00022840"/>
    </source>
</evidence>
<feature type="binding site" evidence="7">
    <location>
        <position position="489"/>
    </location>
    <ligand>
        <name>ATP</name>
        <dbReference type="ChEBI" id="CHEBI:30616"/>
    </ligand>
</feature>
<dbReference type="NCBIfam" id="TIGR00459">
    <property type="entry name" value="aspS_bact"/>
    <property type="match status" value="1"/>
</dbReference>
<dbReference type="Pfam" id="PF02938">
    <property type="entry name" value="GAD"/>
    <property type="match status" value="1"/>
</dbReference>
<dbReference type="Pfam" id="PF00152">
    <property type="entry name" value="tRNA-synt_2"/>
    <property type="match status" value="1"/>
</dbReference>
<dbReference type="InterPro" id="IPR004364">
    <property type="entry name" value="Aa-tRNA-synt_II"/>
</dbReference>
<dbReference type="CDD" id="cd00777">
    <property type="entry name" value="AspRS_core"/>
    <property type="match status" value="1"/>
</dbReference>
<dbReference type="InterPro" id="IPR012340">
    <property type="entry name" value="NA-bd_OB-fold"/>
</dbReference>
<feature type="binding site" evidence="7">
    <location>
        <begin position="541"/>
        <end position="544"/>
    </location>
    <ligand>
        <name>ATP</name>
        <dbReference type="ChEBI" id="CHEBI:30616"/>
    </ligand>
</feature>
<dbReference type="GO" id="GO:0005524">
    <property type="term" value="F:ATP binding"/>
    <property type="evidence" value="ECO:0007669"/>
    <property type="project" value="UniProtKB-UniRule"/>
</dbReference>
<keyword evidence="4 7" id="KW-0067">ATP-binding</keyword>
<accession>A0A5D3WM38</accession>
<dbReference type="InterPro" id="IPR004115">
    <property type="entry name" value="GAD-like_sf"/>
</dbReference>
<evidence type="ECO:0000256" key="1">
    <source>
        <dbReference type="ARBA" id="ARBA00006303"/>
    </source>
</evidence>
<dbReference type="Proteomes" id="UP000324159">
    <property type="component" value="Unassembled WGS sequence"/>
</dbReference>
<dbReference type="Gene3D" id="2.40.50.140">
    <property type="entry name" value="Nucleic acid-binding proteins"/>
    <property type="match status" value="1"/>
</dbReference>
<comment type="function">
    <text evidence="7">Aspartyl-tRNA synthetase with relaxed tRNA specificity since it is able to aspartylate not only its cognate tRNA(Asp) but also tRNA(Asn). Reaction proceeds in two steps: L-aspartate is first activated by ATP to form Asp-AMP and then transferred to the acceptor end of tRNA(Asp/Asn).</text>
</comment>
<dbReference type="CDD" id="cd04317">
    <property type="entry name" value="EcAspRS_like_N"/>
    <property type="match status" value="1"/>
</dbReference>
<feature type="binding site" evidence="7">
    <location>
        <position position="455"/>
    </location>
    <ligand>
        <name>L-aspartate</name>
        <dbReference type="ChEBI" id="CHEBI:29991"/>
    </ligand>
</feature>
<keyword evidence="7" id="KW-0963">Cytoplasm</keyword>
<protein>
    <recommendedName>
        <fullName evidence="7">Aspartate--tRNA(Asp/Asn) ligase</fullName>
        <ecNumber evidence="7">6.1.1.23</ecNumber>
    </recommendedName>
    <alternativeName>
        <fullName evidence="7">Aspartyl-tRNA synthetase</fullName>
        <shortName evidence="7">AspRS</shortName>
    </alternativeName>
    <alternativeName>
        <fullName evidence="7">Non-discriminating aspartyl-tRNA synthetase</fullName>
        <shortName evidence="7">ND-AspRS</shortName>
    </alternativeName>
</protein>
<dbReference type="InterPro" id="IPR047090">
    <property type="entry name" value="AspRS_core"/>
</dbReference>
<dbReference type="SUPFAM" id="SSF55681">
    <property type="entry name" value="Class II aaRS and biotin synthetases"/>
    <property type="match status" value="1"/>
</dbReference>
<proteinExistence type="inferred from homology"/>
<evidence type="ECO:0000256" key="5">
    <source>
        <dbReference type="ARBA" id="ARBA00022917"/>
    </source>
</evidence>
<comment type="catalytic activity">
    <reaction evidence="7">
        <text>tRNA(Asx) + L-aspartate + ATP = L-aspartyl-tRNA(Asx) + AMP + diphosphate</text>
        <dbReference type="Rhea" id="RHEA:18349"/>
        <dbReference type="Rhea" id="RHEA-COMP:9710"/>
        <dbReference type="Rhea" id="RHEA-COMP:9711"/>
        <dbReference type="ChEBI" id="CHEBI:29991"/>
        <dbReference type="ChEBI" id="CHEBI:30616"/>
        <dbReference type="ChEBI" id="CHEBI:33019"/>
        <dbReference type="ChEBI" id="CHEBI:78442"/>
        <dbReference type="ChEBI" id="CHEBI:78516"/>
        <dbReference type="ChEBI" id="CHEBI:456215"/>
        <dbReference type="EC" id="6.1.1.23"/>
    </reaction>
</comment>
<evidence type="ECO:0000313" key="9">
    <source>
        <dbReference type="EMBL" id="TYO99910.1"/>
    </source>
</evidence>
<dbReference type="InterPro" id="IPR004365">
    <property type="entry name" value="NA-bd_OB_tRNA"/>
</dbReference>
<feature type="binding site" evidence="7">
    <location>
        <begin position="228"/>
        <end position="230"/>
    </location>
    <ligand>
        <name>ATP</name>
        <dbReference type="ChEBI" id="CHEBI:30616"/>
    </ligand>
</feature>
<feature type="site" description="Important for tRNA non-discrimination" evidence="7">
    <location>
        <position position="38"/>
    </location>
</feature>
<comment type="similarity">
    <text evidence="1 7">Belongs to the class-II aminoacyl-tRNA synthetase family. Type 1 subfamily.</text>
</comment>
<dbReference type="SUPFAM" id="SSF55261">
    <property type="entry name" value="GAD domain-like"/>
    <property type="match status" value="1"/>
</dbReference>
<dbReference type="PANTHER" id="PTHR22594">
    <property type="entry name" value="ASPARTYL/LYSYL-TRNA SYNTHETASE"/>
    <property type="match status" value="1"/>
</dbReference>
<sequence length="598" mass="67043">MNDILGSWKRTHYCGDLNASHIGEQVCLMGWVQRRRDHGGLIFIDLRDRTGIVQLALDPDRDPEAHAKADKVRNEWVVAALGKVSPRPEGTVNPKMKTGEVEIEVSELRILNRAETPPFMLDEYTEVAENLRLKYRYLDLRRPAVQNCLMLRHKVTRTVRNYLDENGFLDIETPVLTKSTPEGARDYLVPSRVNPGTFYALPQSPQIFKQLLMVSGFDRYAQIVKCFRDEDLRADRQPEFTQIDCEMSFVDRDDVMAIMEGMIARVFSECIGVEVPLPMPRMTYAEALDRYGVDNPDLRFGLELVDLTEIVRGCGFKVFADVAGKGGLVKAIRVPGGASFSRKELDDLTAFVAIYGAKGLAWVKMTDDGWQSPIAKFFQPDELKAIEQALQAEKGDLLLFVADTAAIANEALGRLRQHLGQKLGLAKKDDFRFVWITDFPLFEWDEEEKRYVAVHHPFTAPMDEDIPLLDSDPGRARAKAYDLVLNGSEIGGGSIRIHDQSIQQRMFELLGIGEEEARAKFGFLLDALKYGAPPHGGIAFGLDRLTMILAGTDSIRDVIAFPKTQKATCLLSEAPGPVDEAQLRELGIRLAARAKKSD</sequence>
<dbReference type="InterPro" id="IPR047089">
    <property type="entry name" value="Asp-tRNA-ligase_1_N"/>
</dbReference>
<dbReference type="HAMAP" id="MF_00044">
    <property type="entry name" value="Asp_tRNA_synth_type1"/>
    <property type="match status" value="1"/>
</dbReference>
<dbReference type="Gene3D" id="3.30.930.10">
    <property type="entry name" value="Bira Bifunctional Protein, Domain 2"/>
    <property type="match status" value="1"/>
</dbReference>
<dbReference type="NCBIfam" id="NF001750">
    <property type="entry name" value="PRK00476.1"/>
    <property type="match status" value="1"/>
</dbReference>
<dbReference type="InterPro" id="IPR045864">
    <property type="entry name" value="aa-tRNA-synth_II/BPL/LPL"/>
</dbReference>
<dbReference type="PROSITE" id="PS50862">
    <property type="entry name" value="AA_TRNA_LIGASE_II"/>
    <property type="match status" value="1"/>
</dbReference>
<dbReference type="OrthoDB" id="9802326at2"/>
<dbReference type="InterPro" id="IPR002312">
    <property type="entry name" value="Asp/Asn-tRNA-synth_IIb"/>
</dbReference>
<feature type="site" description="Important for tRNA non-discrimination" evidence="7">
    <location>
        <position position="90"/>
    </location>
</feature>
<dbReference type="GO" id="GO:0006422">
    <property type="term" value="P:aspartyl-tRNA aminoacylation"/>
    <property type="evidence" value="ECO:0007669"/>
    <property type="project" value="UniProtKB-UniRule"/>
</dbReference>
<keyword evidence="6 7" id="KW-0030">Aminoacyl-tRNA synthetase</keyword>
<comment type="caution">
    <text evidence="9">The sequence shown here is derived from an EMBL/GenBank/DDBJ whole genome shotgun (WGS) entry which is preliminary data.</text>
</comment>
<comment type="subcellular location">
    <subcellularLocation>
        <location evidence="7">Cytoplasm</location>
    </subcellularLocation>
</comment>
<dbReference type="InterPro" id="IPR006195">
    <property type="entry name" value="aa-tRNA-synth_II"/>
</dbReference>
<dbReference type="GO" id="GO:0005737">
    <property type="term" value="C:cytoplasm"/>
    <property type="evidence" value="ECO:0007669"/>
    <property type="project" value="UniProtKB-SubCell"/>
</dbReference>
<dbReference type="RefSeq" id="WP_148894111.1">
    <property type="nucleotide sequence ID" value="NZ_VNIB01000001.1"/>
</dbReference>
<dbReference type="EMBL" id="VNIB01000001">
    <property type="protein sequence ID" value="TYO99910.1"/>
    <property type="molecule type" value="Genomic_DNA"/>
</dbReference>
<dbReference type="Gene3D" id="3.30.1360.30">
    <property type="entry name" value="GAD-like domain"/>
    <property type="match status" value="1"/>
</dbReference>
<comment type="subunit">
    <text evidence="7">Homodimer.</text>
</comment>
<feature type="binding site" evidence="7">
    <location>
        <position position="237"/>
    </location>
    <ligand>
        <name>ATP</name>
        <dbReference type="ChEBI" id="CHEBI:30616"/>
    </ligand>
</feature>
<dbReference type="GO" id="GO:0050560">
    <property type="term" value="F:aspartate-tRNA(Asn) ligase activity"/>
    <property type="evidence" value="ECO:0007669"/>
    <property type="project" value="UniProtKB-EC"/>
</dbReference>
<keyword evidence="2 7" id="KW-0436">Ligase</keyword>
<feature type="binding site" evidence="7">
    <location>
        <position position="182"/>
    </location>
    <ligand>
        <name>L-aspartate</name>
        <dbReference type="ChEBI" id="CHEBI:29991"/>
    </ligand>
</feature>
<dbReference type="PRINTS" id="PR01042">
    <property type="entry name" value="TRNASYNTHASP"/>
</dbReference>
<gene>
    <name evidence="7" type="primary">aspS</name>
    <name evidence="9" type="ORF">EDC39_10170</name>
</gene>
<dbReference type="Pfam" id="PF01336">
    <property type="entry name" value="tRNA_anti-codon"/>
    <property type="match status" value="1"/>
</dbReference>
<dbReference type="InterPro" id="IPR004524">
    <property type="entry name" value="Asp-tRNA-ligase_1"/>
</dbReference>
<dbReference type="SUPFAM" id="SSF50249">
    <property type="entry name" value="Nucleic acid-binding proteins"/>
    <property type="match status" value="1"/>
</dbReference>
<evidence type="ECO:0000256" key="7">
    <source>
        <dbReference type="HAMAP-Rule" id="MF_00044"/>
    </source>
</evidence>
<dbReference type="PANTHER" id="PTHR22594:SF5">
    <property type="entry name" value="ASPARTATE--TRNA LIGASE, MITOCHONDRIAL"/>
    <property type="match status" value="1"/>
</dbReference>
<keyword evidence="3 7" id="KW-0547">Nucleotide-binding</keyword>
<organism evidence="9 10">
    <name type="scientific">Geothermobacter ehrlichii</name>
    <dbReference type="NCBI Taxonomy" id="213224"/>
    <lineage>
        <taxon>Bacteria</taxon>
        <taxon>Pseudomonadati</taxon>
        <taxon>Thermodesulfobacteriota</taxon>
        <taxon>Desulfuromonadia</taxon>
        <taxon>Desulfuromonadales</taxon>
        <taxon>Geothermobacteraceae</taxon>
        <taxon>Geothermobacter</taxon>
    </lineage>
</organism>
<evidence type="ECO:0000256" key="3">
    <source>
        <dbReference type="ARBA" id="ARBA00022741"/>
    </source>
</evidence>
<reference evidence="9 10" key="1">
    <citation type="submission" date="2019-07" db="EMBL/GenBank/DDBJ databases">
        <title>Genomic Encyclopedia of Type Strains, Phase IV (KMG-IV): sequencing the most valuable type-strain genomes for metagenomic binning, comparative biology and taxonomic classification.</title>
        <authorList>
            <person name="Goeker M."/>
        </authorList>
    </citation>
    <scope>NUCLEOTIDE SEQUENCE [LARGE SCALE GENOMIC DNA]</scope>
    <source>
        <strain evidence="9 10">SS015</strain>
    </source>
</reference>
<keyword evidence="10" id="KW-1185">Reference proteome</keyword>
<feature type="region of interest" description="Aspartate" evidence="7">
    <location>
        <begin position="206"/>
        <end position="209"/>
    </location>
</feature>
<dbReference type="GO" id="GO:0004815">
    <property type="term" value="F:aspartate-tRNA ligase activity"/>
    <property type="evidence" value="ECO:0007669"/>
    <property type="project" value="UniProtKB-UniRule"/>
</dbReference>
<dbReference type="AlphaFoldDB" id="A0A5D3WM38"/>
<evidence type="ECO:0000313" key="10">
    <source>
        <dbReference type="Proteomes" id="UP000324159"/>
    </source>
</evidence>
<dbReference type="EC" id="6.1.1.23" evidence="7"/>
<name>A0A5D3WM38_9BACT</name>
<evidence type="ECO:0000256" key="6">
    <source>
        <dbReference type="ARBA" id="ARBA00023146"/>
    </source>
</evidence>